<feature type="transmembrane region" description="Helical" evidence="7">
    <location>
        <begin position="110"/>
        <end position="129"/>
    </location>
</feature>
<dbReference type="Proteomes" id="UP001051844">
    <property type="component" value="Unassembled WGS sequence"/>
</dbReference>
<evidence type="ECO:0000256" key="2">
    <source>
        <dbReference type="ARBA" id="ARBA00022475"/>
    </source>
</evidence>
<dbReference type="InterPro" id="IPR036259">
    <property type="entry name" value="MFS_trans_sf"/>
</dbReference>
<dbReference type="SUPFAM" id="SSF103473">
    <property type="entry name" value="MFS general substrate transporter"/>
    <property type="match status" value="1"/>
</dbReference>
<evidence type="ECO:0000256" key="1">
    <source>
        <dbReference type="ARBA" id="ARBA00004651"/>
    </source>
</evidence>
<evidence type="ECO:0000256" key="7">
    <source>
        <dbReference type="SAM" id="Phobius"/>
    </source>
</evidence>
<feature type="transmembrane region" description="Helical" evidence="7">
    <location>
        <begin position="150"/>
        <end position="168"/>
    </location>
</feature>
<keyword evidence="4 7" id="KW-1133">Transmembrane helix</keyword>
<evidence type="ECO:0000313" key="9">
    <source>
        <dbReference type="Proteomes" id="UP001051844"/>
    </source>
</evidence>
<comment type="subcellular location">
    <subcellularLocation>
        <location evidence="1">Cell membrane</location>
        <topology evidence="1">Multi-pass membrane protein</topology>
    </subcellularLocation>
</comment>
<dbReference type="AlphaFoldDB" id="A0AA37BXD1"/>
<dbReference type="Pfam" id="PF07690">
    <property type="entry name" value="MFS_1"/>
    <property type="match status" value="1"/>
</dbReference>
<feature type="compositionally biased region" description="Low complexity" evidence="6">
    <location>
        <begin position="294"/>
        <end position="306"/>
    </location>
</feature>
<keyword evidence="3 7" id="KW-0812">Transmembrane</keyword>
<feature type="region of interest" description="Disordered" evidence="6">
    <location>
        <begin position="264"/>
        <end position="357"/>
    </location>
</feature>
<name>A0AA37BXD1_9ACTN</name>
<dbReference type="GO" id="GO:0005886">
    <property type="term" value="C:plasma membrane"/>
    <property type="evidence" value="ECO:0007669"/>
    <property type="project" value="UniProtKB-SubCell"/>
</dbReference>
<evidence type="ECO:0000256" key="6">
    <source>
        <dbReference type="SAM" id="MobiDB-lite"/>
    </source>
</evidence>
<evidence type="ECO:0008006" key="10">
    <source>
        <dbReference type="Google" id="ProtNLM"/>
    </source>
</evidence>
<evidence type="ECO:0000313" key="8">
    <source>
        <dbReference type="EMBL" id="GHI44819.1"/>
    </source>
</evidence>
<feature type="transmembrane region" description="Helical" evidence="7">
    <location>
        <begin position="52"/>
        <end position="75"/>
    </location>
</feature>
<keyword evidence="2" id="KW-1003">Cell membrane</keyword>
<feature type="compositionally biased region" description="Pro residues" evidence="6">
    <location>
        <begin position="307"/>
        <end position="323"/>
    </location>
</feature>
<reference evidence="8" key="1">
    <citation type="submission" date="2022-09" db="EMBL/GenBank/DDBJ databases">
        <title>Whole genome shotgun sequence of Streptomyces albidoflavus NBRC 12854.</title>
        <authorList>
            <person name="Komaki H."/>
            <person name="Tamura T."/>
        </authorList>
    </citation>
    <scope>NUCLEOTIDE SEQUENCE</scope>
    <source>
        <strain evidence="8">NBRC 12854</strain>
    </source>
</reference>
<dbReference type="EMBL" id="BNDZ01000003">
    <property type="protein sequence ID" value="GHI44819.1"/>
    <property type="molecule type" value="Genomic_DNA"/>
</dbReference>
<feature type="transmembrane region" description="Helical" evidence="7">
    <location>
        <begin position="84"/>
        <end position="104"/>
    </location>
</feature>
<dbReference type="GO" id="GO:0022857">
    <property type="term" value="F:transmembrane transporter activity"/>
    <property type="evidence" value="ECO:0007669"/>
    <property type="project" value="InterPro"/>
</dbReference>
<accession>A0AA37BXD1</accession>
<protein>
    <recommendedName>
        <fullName evidence="10">Integral membrane protein</fullName>
    </recommendedName>
</protein>
<evidence type="ECO:0000256" key="5">
    <source>
        <dbReference type="ARBA" id="ARBA00023136"/>
    </source>
</evidence>
<keyword evidence="5 7" id="KW-0472">Membrane</keyword>
<organism evidence="8 9">
    <name type="scientific">Streptomyces albidoflavus</name>
    <dbReference type="NCBI Taxonomy" id="1886"/>
    <lineage>
        <taxon>Bacteria</taxon>
        <taxon>Bacillati</taxon>
        <taxon>Actinomycetota</taxon>
        <taxon>Actinomycetes</taxon>
        <taxon>Kitasatosporales</taxon>
        <taxon>Streptomycetaceae</taxon>
        <taxon>Streptomyces</taxon>
        <taxon>Streptomyces albidoflavus group</taxon>
    </lineage>
</organism>
<comment type="caution">
    <text evidence="8">The sequence shown here is derived from an EMBL/GenBank/DDBJ whole genome shotgun (WGS) entry which is preliminary data.</text>
</comment>
<dbReference type="InterPro" id="IPR011701">
    <property type="entry name" value="MFS"/>
</dbReference>
<dbReference type="PANTHER" id="PTHR23513:SF11">
    <property type="entry name" value="STAPHYLOFERRIN A TRANSPORTER"/>
    <property type="match status" value="1"/>
</dbReference>
<gene>
    <name evidence="8" type="ORF">ScoT_09930</name>
</gene>
<feature type="compositionally biased region" description="Pro residues" evidence="6">
    <location>
        <begin position="269"/>
        <end position="283"/>
    </location>
</feature>
<evidence type="ECO:0000256" key="4">
    <source>
        <dbReference type="ARBA" id="ARBA00022989"/>
    </source>
</evidence>
<dbReference type="Gene3D" id="1.20.1250.20">
    <property type="entry name" value="MFS general substrate transporter like domains"/>
    <property type="match status" value="1"/>
</dbReference>
<dbReference type="PANTHER" id="PTHR23513">
    <property type="entry name" value="INTEGRAL MEMBRANE EFFLUX PROTEIN-RELATED"/>
    <property type="match status" value="1"/>
</dbReference>
<evidence type="ECO:0000256" key="3">
    <source>
        <dbReference type="ARBA" id="ARBA00022692"/>
    </source>
</evidence>
<sequence length="357" mass="35577">MVFRYLGNVRRMTKRYAVRWFLAGSALARTGDELAGPALLLAGFAVAGSPATGALLLAALTVPAVLGGPLVGVLLDRARRPGRLLAAALLLYALGLGSAAAVAGRAPTEVTLACAVAAGLFAPALAGGWSAQLPRVAAPGGLSAATARDAATFHLASLAGPALAASLAAWTLPWAPAALAVALLLLAAPLAWRLPGSPPGRACVGAPAARSGVAALRAGLRLTARNPALRGATVTSVLSCAAQGMLTACAVPLGERVLGGAARGSPCWPSSPAPRSSPTPYSPGIPCAPRRTRSCGGRRSSRARPCSWPPPVTPSWSSPPPCSREPGKARSSPPCSRCATGRRPPGGGPSSSPPGRA</sequence>
<proteinExistence type="predicted"/>